<sequence length="732" mass="82868">MEFIEVVFARAEGRRGRFLRIGEGEVALYQAIENVLISRLGAIGVMQVEGPDEDYWLGIPILRQNELAYYLLGTFEKPSTQDRGAPFHGCLLTAAELEKRELGYFIHAWRKIKRENSDWLMTQTAGKVTLELTSKTDFSRPTQEENESEITNAIEALDQKKVVRLSRKDCVLSLLSKIVNTKEKLNLYSWTTAPFAFPSAPDGAQLHIALSKDGKFSSAGEIIQPTLLQEKPTLLQEKVETGGGDPERDESKKHEDTKDKLKEAEPPKANGTKKYAAVVIIVLIFGLTVYLSKDDSIDPETLLLRLEPTYEQSLEADVETVALALSFLKNPEGEQNIKDTIKSLGLVRPRVNRIQKQVEKLIKENWEAVKKNSLVLHWLQVLNELPDTKRSQELQSNVVKSAMPGIEDSIKAITEVNGRSIEQLAHIILIAGYYSELSSFKKYADDKRVWFSTLMNTSQEYPSSSYYVLSDFIQNNQQHSRRYVKKARQLREIYLANWREEEAKKVSSLYASMREGVATFDGVRLEEELSNYIKIPGVKGDKNDTANKIFSTLQNLRIYGKEISLTIEKIYFSDELKKELAAIKCRENRKHQENTGNYSDNGWGIEKFAKAAASLLSEQCGIEVYEKTDKTVELIANFNGRALGNSKRISIKERDSVKIPVKISFDGNTSITMKKDESTLATAKFPDNPIAEWISKQGAKGTLIFYSESDKRLATATYKIPTLGKIGFPRWR</sequence>
<keyword evidence="3" id="KW-1185">Reference proteome</keyword>
<dbReference type="AlphaFoldDB" id="A0A4E0QRA7"/>
<evidence type="ECO:0000256" key="1">
    <source>
        <dbReference type="SAM" id="MobiDB-lite"/>
    </source>
</evidence>
<evidence type="ECO:0000313" key="3">
    <source>
        <dbReference type="Proteomes" id="UP000030428"/>
    </source>
</evidence>
<comment type="caution">
    <text evidence="2">The sequence shown here is derived from an EMBL/GenBank/DDBJ whole genome shotgun (WGS) entry which is preliminary data.</text>
</comment>
<protein>
    <submittedName>
        <fullName evidence="2">Uncharacterized protein</fullName>
    </submittedName>
</protein>
<dbReference type="EMBL" id="JSZA02000019">
    <property type="protein sequence ID" value="TGO03429.1"/>
    <property type="molecule type" value="Genomic_DNA"/>
</dbReference>
<proteinExistence type="predicted"/>
<reference evidence="2 3" key="1">
    <citation type="journal article" date="2016" name="Front. Microbiol.">
        <title>Single-Cell (Meta-)Genomics of a Dimorphic Candidatus Thiomargarita nelsonii Reveals Genomic Plasticity.</title>
        <authorList>
            <person name="Flood B.E."/>
            <person name="Fliss P."/>
            <person name="Jones D.S."/>
            <person name="Dick G.J."/>
            <person name="Jain S."/>
            <person name="Kaster A.K."/>
            <person name="Winkel M."/>
            <person name="Mussmann M."/>
            <person name="Bailey J."/>
        </authorList>
    </citation>
    <scope>NUCLEOTIDE SEQUENCE [LARGE SCALE GENOMIC DNA]</scope>
    <source>
        <strain evidence="2">Hydrate Ridge</strain>
    </source>
</reference>
<feature type="compositionally biased region" description="Basic and acidic residues" evidence="1">
    <location>
        <begin position="237"/>
        <end position="266"/>
    </location>
</feature>
<dbReference type="Proteomes" id="UP000030428">
    <property type="component" value="Unassembled WGS sequence"/>
</dbReference>
<name>A0A4E0QRA7_9GAMM</name>
<feature type="region of interest" description="Disordered" evidence="1">
    <location>
        <begin position="233"/>
        <end position="268"/>
    </location>
</feature>
<gene>
    <name evidence="2" type="ORF">PN36_06800</name>
</gene>
<organism evidence="2 3">
    <name type="scientific">Candidatus Thiomargarita nelsonii</name>
    <dbReference type="NCBI Taxonomy" id="1003181"/>
    <lineage>
        <taxon>Bacteria</taxon>
        <taxon>Pseudomonadati</taxon>
        <taxon>Pseudomonadota</taxon>
        <taxon>Gammaproteobacteria</taxon>
        <taxon>Thiotrichales</taxon>
        <taxon>Thiotrichaceae</taxon>
        <taxon>Thiomargarita</taxon>
    </lineage>
</organism>
<accession>A0A4E0QRA7</accession>
<evidence type="ECO:0000313" key="2">
    <source>
        <dbReference type="EMBL" id="TGO03429.1"/>
    </source>
</evidence>